<accession>A0A200Q5F8</accession>
<name>A0A200Q5F8_MACCD</name>
<dbReference type="InParanoid" id="A0A200Q5F8"/>
<dbReference type="EMBL" id="MVGT01003037">
    <property type="protein sequence ID" value="OVA05666.1"/>
    <property type="molecule type" value="Genomic_DNA"/>
</dbReference>
<dbReference type="Proteomes" id="UP000195402">
    <property type="component" value="Unassembled WGS sequence"/>
</dbReference>
<dbReference type="AlphaFoldDB" id="A0A200Q5F8"/>
<organism evidence="1 2">
    <name type="scientific">Macleaya cordata</name>
    <name type="common">Five-seeded plume-poppy</name>
    <name type="synonym">Bocconia cordata</name>
    <dbReference type="NCBI Taxonomy" id="56857"/>
    <lineage>
        <taxon>Eukaryota</taxon>
        <taxon>Viridiplantae</taxon>
        <taxon>Streptophyta</taxon>
        <taxon>Embryophyta</taxon>
        <taxon>Tracheophyta</taxon>
        <taxon>Spermatophyta</taxon>
        <taxon>Magnoliopsida</taxon>
        <taxon>Ranunculales</taxon>
        <taxon>Papaveraceae</taxon>
        <taxon>Papaveroideae</taxon>
        <taxon>Macleaya</taxon>
    </lineage>
</organism>
<gene>
    <name evidence="1" type="ORF">BVC80_8863g6</name>
</gene>
<evidence type="ECO:0000313" key="2">
    <source>
        <dbReference type="Proteomes" id="UP000195402"/>
    </source>
</evidence>
<protein>
    <submittedName>
        <fullName evidence="1">Uncharacterized protein</fullName>
    </submittedName>
</protein>
<reference evidence="1 2" key="1">
    <citation type="journal article" date="2017" name="Mol. Plant">
        <title>The Genome of Medicinal Plant Macleaya cordata Provides New Insights into Benzylisoquinoline Alkaloids Metabolism.</title>
        <authorList>
            <person name="Liu X."/>
            <person name="Liu Y."/>
            <person name="Huang P."/>
            <person name="Ma Y."/>
            <person name="Qing Z."/>
            <person name="Tang Q."/>
            <person name="Cao H."/>
            <person name="Cheng P."/>
            <person name="Zheng Y."/>
            <person name="Yuan Z."/>
            <person name="Zhou Y."/>
            <person name="Liu J."/>
            <person name="Tang Z."/>
            <person name="Zhuo Y."/>
            <person name="Zhang Y."/>
            <person name="Yu L."/>
            <person name="Huang J."/>
            <person name="Yang P."/>
            <person name="Peng Q."/>
            <person name="Zhang J."/>
            <person name="Jiang W."/>
            <person name="Zhang Z."/>
            <person name="Lin K."/>
            <person name="Ro D.K."/>
            <person name="Chen X."/>
            <person name="Xiong X."/>
            <person name="Shang Y."/>
            <person name="Huang S."/>
            <person name="Zeng J."/>
        </authorList>
    </citation>
    <scope>NUCLEOTIDE SEQUENCE [LARGE SCALE GENOMIC DNA]</scope>
    <source>
        <strain evidence="2">cv. BLH2017</strain>
        <tissue evidence="1">Root</tissue>
    </source>
</reference>
<sequence>MQVIRTNGEVGWDLHLPRRIPDREINNLAVLLNLLDSFCFEEGKEDTRTRRWGEKGQFSVKSYFNGFSAWEQNDFPMKIIWGKV</sequence>
<comment type="caution">
    <text evidence="1">The sequence shown here is derived from an EMBL/GenBank/DDBJ whole genome shotgun (WGS) entry which is preliminary data.</text>
</comment>
<evidence type="ECO:0000313" key="1">
    <source>
        <dbReference type="EMBL" id="OVA05666.1"/>
    </source>
</evidence>
<proteinExistence type="predicted"/>
<keyword evidence="2" id="KW-1185">Reference proteome</keyword>